<dbReference type="Pfam" id="PF01512">
    <property type="entry name" value="Complex1_51K"/>
    <property type="match status" value="1"/>
</dbReference>
<comment type="caution">
    <text evidence="7">The sequence shown here is derived from an EMBL/GenBank/DDBJ whole genome shotgun (WGS) entry which is preliminary data.</text>
</comment>
<protein>
    <submittedName>
        <fullName evidence="7">NADH:ubiquinone oxidoreductase</fullName>
    </submittedName>
</protein>
<dbReference type="GO" id="GO:0051539">
    <property type="term" value="F:4 iron, 4 sulfur cluster binding"/>
    <property type="evidence" value="ECO:0007669"/>
    <property type="project" value="UniProtKB-KW"/>
</dbReference>
<dbReference type="Gene3D" id="3.10.20.600">
    <property type="match status" value="1"/>
</dbReference>
<dbReference type="Pfam" id="PF01257">
    <property type="entry name" value="2Fe-2S_thioredx"/>
    <property type="match status" value="1"/>
</dbReference>
<evidence type="ECO:0000259" key="6">
    <source>
        <dbReference type="SMART" id="SM00928"/>
    </source>
</evidence>
<dbReference type="GO" id="GO:0008137">
    <property type="term" value="F:NADH dehydrogenase (ubiquinone) activity"/>
    <property type="evidence" value="ECO:0007669"/>
    <property type="project" value="InterPro"/>
</dbReference>
<dbReference type="InterPro" id="IPR011538">
    <property type="entry name" value="Nuo51_FMN-bd"/>
</dbReference>
<dbReference type="InterPro" id="IPR037225">
    <property type="entry name" value="Nuo51_FMN-bd_sf"/>
</dbReference>
<dbReference type="Gene3D" id="3.40.50.11540">
    <property type="entry name" value="NADH-ubiquinone oxidoreductase 51kDa subunit"/>
    <property type="match status" value="1"/>
</dbReference>
<evidence type="ECO:0000256" key="1">
    <source>
        <dbReference type="ARBA" id="ARBA00007523"/>
    </source>
</evidence>
<dbReference type="InterPro" id="IPR001949">
    <property type="entry name" value="NADH-UbQ_OxRdtase_51kDa_CS"/>
</dbReference>
<dbReference type="SUPFAM" id="SSF52833">
    <property type="entry name" value="Thioredoxin-like"/>
    <property type="match status" value="1"/>
</dbReference>
<dbReference type="InterPro" id="IPR041921">
    <property type="entry name" value="NuoE_N"/>
</dbReference>
<dbReference type="Gene3D" id="3.40.30.10">
    <property type="entry name" value="Glutaredoxin"/>
    <property type="match status" value="1"/>
</dbReference>
<evidence type="ECO:0000256" key="5">
    <source>
        <dbReference type="ARBA" id="ARBA00023014"/>
    </source>
</evidence>
<dbReference type="PROSITE" id="PS00645">
    <property type="entry name" value="COMPLEX1_51K_2"/>
    <property type="match status" value="1"/>
</dbReference>
<dbReference type="AlphaFoldDB" id="A0A7X9FSD6"/>
<evidence type="ECO:0000256" key="4">
    <source>
        <dbReference type="ARBA" id="ARBA00023004"/>
    </source>
</evidence>
<dbReference type="SUPFAM" id="SSF142984">
    <property type="entry name" value="Nqo1 middle domain-like"/>
    <property type="match status" value="1"/>
</dbReference>
<comment type="similarity">
    <text evidence="1">Belongs to the complex I 51 kDa subunit family.</text>
</comment>
<evidence type="ECO:0000256" key="2">
    <source>
        <dbReference type="ARBA" id="ARBA00022485"/>
    </source>
</evidence>
<evidence type="ECO:0000256" key="3">
    <source>
        <dbReference type="ARBA" id="ARBA00022723"/>
    </source>
</evidence>
<evidence type="ECO:0000313" key="7">
    <source>
        <dbReference type="EMBL" id="NMC62996.1"/>
    </source>
</evidence>
<organism evidence="7 8">
    <name type="scientific">SAR324 cluster bacterium</name>
    <dbReference type="NCBI Taxonomy" id="2024889"/>
    <lineage>
        <taxon>Bacteria</taxon>
        <taxon>Deltaproteobacteria</taxon>
        <taxon>SAR324 cluster</taxon>
    </lineage>
</organism>
<name>A0A7X9FSD6_9DELT</name>
<dbReference type="InterPro" id="IPR037207">
    <property type="entry name" value="Nuop51_4Fe4S-bd_sf"/>
</dbReference>
<dbReference type="SUPFAM" id="SSF142019">
    <property type="entry name" value="Nqo1 FMN-binding domain-like"/>
    <property type="match status" value="1"/>
</dbReference>
<dbReference type="EMBL" id="JAAZON010000326">
    <property type="protein sequence ID" value="NMC62996.1"/>
    <property type="molecule type" value="Genomic_DNA"/>
</dbReference>
<keyword evidence="2" id="KW-0004">4Fe-4S</keyword>
<dbReference type="PANTHER" id="PTHR43578">
    <property type="entry name" value="NADH-QUINONE OXIDOREDUCTASE SUBUNIT F"/>
    <property type="match status" value="1"/>
</dbReference>
<keyword evidence="4" id="KW-0408">Iron</keyword>
<keyword evidence="3" id="KW-0479">Metal-binding</keyword>
<dbReference type="Gene3D" id="1.10.10.1590">
    <property type="entry name" value="NADH-quinone oxidoreductase subunit E"/>
    <property type="match status" value="1"/>
</dbReference>
<dbReference type="GO" id="GO:0010181">
    <property type="term" value="F:FMN binding"/>
    <property type="evidence" value="ECO:0007669"/>
    <property type="project" value="InterPro"/>
</dbReference>
<keyword evidence="5" id="KW-0411">Iron-sulfur</keyword>
<dbReference type="GO" id="GO:0046872">
    <property type="term" value="F:metal ion binding"/>
    <property type="evidence" value="ECO:0007669"/>
    <property type="project" value="UniProtKB-KW"/>
</dbReference>
<feature type="domain" description="NADH-ubiquinone oxidoreductase 51kDa subunit iron-sulphur binding" evidence="6">
    <location>
        <begin position="486"/>
        <end position="531"/>
    </location>
</feature>
<dbReference type="InterPro" id="IPR019575">
    <property type="entry name" value="Nuop51_4Fe4S-bd"/>
</dbReference>
<sequence length="603" mass="65147">MNQNSVRVVEEVCDHYGNDKSRLMDIAIEVQRKTGSVSEAAIECISKKLQIPRVSVESLSTFYSFLSKSPKGLINIRVCNDIIDKFKGAEAVAKAFSEVLGIKMGQSTPDALFSLDYTPCIGMSDQAPAALINDTVITKLSPDHVKDLVASLKEHKDPSKLVREYGDGNNAHKLVRAMVCNHIRETGIVIFDEMKRGVALSNALQLSPQEVIRAVKTARLRGRGGAGFPTGMKWEFTRAAEGNKKVLICNADEGEPGTFKDRVILTERPSLLFEGMAIGAYAIGADTGILYLRGEYAYLRAYLESVLETHRKEGLLGKNILGKNDFNFDIRIQLGAGAYVCGEETALISSCEGFRGDPKNRPPFPAQKGYLGLPTSVNNVETFCCAARIIEKGAAWFAGIGNEKSSGTKVLSISGDCSRPGIFEVPFGISLKEVLEKAGANSPIAVQVGGPSGILVPPEEFERKICFDDLATGGSIMIFGTGRNLLHVVEAFMEFFVDESCGYCTPCRVGNVLLLRGIREVLENNADASTVQMLETLSNSVKLASRCGLGQTSPNPILSSIKNFPSLYERAKAHGTNGSAPNFDLAKSLAESASLTGRTPTKH</sequence>
<dbReference type="SUPFAM" id="SSF140490">
    <property type="entry name" value="Nqo1C-terminal domain-like"/>
    <property type="match status" value="1"/>
</dbReference>
<gene>
    <name evidence="7" type="ORF">GYA55_07485</name>
</gene>
<dbReference type="FunFam" id="3.40.50.11540:FF:000001">
    <property type="entry name" value="NADH dehydrogenase [ubiquinone] flavoprotein 1, mitochondrial"/>
    <property type="match status" value="1"/>
</dbReference>
<dbReference type="Pfam" id="PF10589">
    <property type="entry name" value="NADH_4Fe-4S"/>
    <property type="match status" value="1"/>
</dbReference>
<proteinExistence type="inferred from homology"/>
<reference evidence="7 8" key="1">
    <citation type="journal article" date="2020" name="Biotechnol. Biofuels">
        <title>New insights from the biogas microbiome by comprehensive genome-resolved metagenomics of nearly 1600 species originating from multiple anaerobic digesters.</title>
        <authorList>
            <person name="Campanaro S."/>
            <person name="Treu L."/>
            <person name="Rodriguez-R L.M."/>
            <person name="Kovalovszki A."/>
            <person name="Ziels R.M."/>
            <person name="Maus I."/>
            <person name="Zhu X."/>
            <person name="Kougias P.G."/>
            <person name="Basile A."/>
            <person name="Luo G."/>
            <person name="Schluter A."/>
            <person name="Konstantinidis K.T."/>
            <person name="Angelidaki I."/>
        </authorList>
    </citation>
    <scope>NUCLEOTIDE SEQUENCE [LARGE SCALE GENOMIC DNA]</scope>
    <source>
        <strain evidence="7">AS27yjCOA_65</strain>
    </source>
</reference>
<keyword evidence="7" id="KW-0830">Ubiquinone</keyword>
<evidence type="ECO:0000313" key="8">
    <source>
        <dbReference type="Proteomes" id="UP000524246"/>
    </source>
</evidence>
<accession>A0A7X9FSD6</accession>
<dbReference type="Gene3D" id="1.20.1440.230">
    <property type="entry name" value="NADH-ubiquinone oxidoreductase 51kDa subunit, iron-sulphur binding domain"/>
    <property type="match status" value="1"/>
</dbReference>
<dbReference type="SMART" id="SM00928">
    <property type="entry name" value="NADH_4Fe-4S"/>
    <property type="match status" value="1"/>
</dbReference>
<dbReference type="PANTHER" id="PTHR43578:SF3">
    <property type="entry name" value="NADH-QUINONE OXIDOREDUCTASE SUBUNIT F"/>
    <property type="match status" value="1"/>
</dbReference>
<dbReference type="Proteomes" id="UP000524246">
    <property type="component" value="Unassembled WGS sequence"/>
</dbReference>
<dbReference type="InterPro" id="IPR036249">
    <property type="entry name" value="Thioredoxin-like_sf"/>
</dbReference>